<name>A0ABQ5ZQQ4_9HYPH</name>
<sequence>MNTQLPSPIAASLVADDQRLNFLPKYFGSNLMLSGEGQIFSWMRNLCPGYSGAFWEFYELSNGGFYAAPSLPGPLRIVVEGNGHKGELSADACGIVVTLFALNTLCCALAETGQGDHLADHYYQLREFALQHTERENILAAID</sequence>
<evidence type="ECO:0000313" key="2">
    <source>
        <dbReference type="EMBL" id="GLR55199.1"/>
    </source>
</evidence>
<accession>A0ABQ5ZQQ4</accession>
<dbReference type="RefSeq" id="WP_245082823.1">
    <property type="nucleotide sequence ID" value="NZ_BSOP01000071.1"/>
</dbReference>
<protein>
    <recommendedName>
        <fullName evidence="4">Antirestriction protein</fullName>
    </recommendedName>
</protein>
<dbReference type="Gene3D" id="3.30.70.3580">
    <property type="entry name" value="Antirestriction protein"/>
    <property type="match status" value="1"/>
</dbReference>
<proteinExistence type="inferred from homology"/>
<dbReference type="Pfam" id="PF03230">
    <property type="entry name" value="Antirestrict"/>
    <property type="match status" value="1"/>
</dbReference>
<evidence type="ECO:0000313" key="3">
    <source>
        <dbReference type="Proteomes" id="UP001156702"/>
    </source>
</evidence>
<dbReference type="InterPro" id="IPR004914">
    <property type="entry name" value="Antirestrict"/>
</dbReference>
<comment type="similarity">
    <text evidence="1">Belongs to the antirestriction protein family.</text>
</comment>
<comment type="caution">
    <text evidence="2">The sequence shown here is derived from an EMBL/GenBank/DDBJ whole genome shotgun (WGS) entry which is preliminary data.</text>
</comment>
<gene>
    <name evidence="2" type="ORF">GCM10007923_64210</name>
</gene>
<evidence type="ECO:0000256" key="1">
    <source>
        <dbReference type="ARBA" id="ARBA00008618"/>
    </source>
</evidence>
<keyword evidence="3" id="KW-1185">Reference proteome</keyword>
<evidence type="ECO:0008006" key="4">
    <source>
        <dbReference type="Google" id="ProtNLM"/>
    </source>
</evidence>
<dbReference type="Proteomes" id="UP001156702">
    <property type="component" value="Unassembled WGS sequence"/>
</dbReference>
<organism evidence="2 3">
    <name type="scientific">Shinella yambaruensis</name>
    <dbReference type="NCBI Taxonomy" id="415996"/>
    <lineage>
        <taxon>Bacteria</taxon>
        <taxon>Pseudomonadati</taxon>
        <taxon>Pseudomonadota</taxon>
        <taxon>Alphaproteobacteria</taxon>
        <taxon>Hyphomicrobiales</taxon>
        <taxon>Rhizobiaceae</taxon>
        <taxon>Shinella</taxon>
    </lineage>
</organism>
<reference evidence="3" key="1">
    <citation type="journal article" date="2019" name="Int. J. Syst. Evol. Microbiol.">
        <title>The Global Catalogue of Microorganisms (GCM) 10K type strain sequencing project: providing services to taxonomists for standard genome sequencing and annotation.</title>
        <authorList>
            <consortium name="The Broad Institute Genomics Platform"/>
            <consortium name="The Broad Institute Genome Sequencing Center for Infectious Disease"/>
            <person name="Wu L."/>
            <person name="Ma J."/>
        </authorList>
    </citation>
    <scope>NUCLEOTIDE SEQUENCE [LARGE SCALE GENOMIC DNA]</scope>
    <source>
        <strain evidence="3">NBRC 102122</strain>
    </source>
</reference>
<dbReference type="InterPro" id="IPR042297">
    <property type="entry name" value="Antirestriction_sf"/>
</dbReference>
<dbReference type="EMBL" id="BSOP01000071">
    <property type="protein sequence ID" value="GLR55199.1"/>
    <property type="molecule type" value="Genomic_DNA"/>
</dbReference>